<protein>
    <recommendedName>
        <fullName evidence="5">PIN domain-containing protein</fullName>
    </recommendedName>
</protein>
<dbReference type="EMBL" id="CP053661">
    <property type="protein sequence ID" value="QKD80912.1"/>
    <property type="molecule type" value="Genomic_DNA"/>
</dbReference>
<reference evidence="3 4" key="1">
    <citation type="submission" date="2020-05" db="EMBL/GenBank/DDBJ databases">
        <title>Complete genome sequence of of a novel Thermoleptolyngbya strain isolated from hot springs of Ganzi, Sichuan China.</title>
        <authorList>
            <person name="Tang J."/>
            <person name="Daroch M."/>
            <person name="Li L."/>
            <person name="Waleron K."/>
            <person name="Waleron M."/>
            <person name="Waleron M."/>
        </authorList>
    </citation>
    <scope>NUCLEOTIDE SEQUENCE [LARGE SCALE GENOMIC DNA]</scope>
    <source>
        <strain evidence="3 4">PKUAC-SCTA183</strain>
    </source>
</reference>
<evidence type="ECO:0000256" key="2">
    <source>
        <dbReference type="SAM" id="Phobius"/>
    </source>
</evidence>
<keyword evidence="2" id="KW-1133">Transmembrane helix</keyword>
<accession>A0A6M8B4K0</accession>
<proteinExistence type="predicted"/>
<keyword evidence="2" id="KW-0812">Transmembrane</keyword>
<dbReference type="AlphaFoldDB" id="A0A6M8B4K0"/>
<feature type="region of interest" description="Disordered" evidence="1">
    <location>
        <begin position="176"/>
        <end position="221"/>
    </location>
</feature>
<evidence type="ECO:0000313" key="4">
    <source>
        <dbReference type="Proteomes" id="UP000505210"/>
    </source>
</evidence>
<keyword evidence="4" id="KW-1185">Reference proteome</keyword>
<dbReference type="KEGG" id="theu:HPC62_00860"/>
<dbReference type="CDD" id="cd18710">
    <property type="entry name" value="PIN_VapC-like"/>
    <property type="match status" value="1"/>
</dbReference>
<feature type="compositionally biased region" description="Polar residues" evidence="1">
    <location>
        <begin position="183"/>
        <end position="203"/>
    </location>
</feature>
<keyword evidence="2" id="KW-0472">Membrane</keyword>
<sequence length="275" mass="30267">MSLTPPVLLVLDISALASSTPKEWIEFSRIGSTYIPQAVYEEMKLLFDRSPDPDLEELCKSFNHFYPHSGWTITEAHAHHPSLAAAGQALTRRARITLASARCAYALALSSPGHLAVLVTNDQSSLQRIYQLPSTNLCAIRTSELLQWCRAGQRPVMVSQKMQQLRATSSVAAAVTTNSGSVRTSPTRVHPGTLSTPPRSPSMTARRYAQPPSRPSRSRVRADNSLPDWITQLLSLVLAFGGLALAAWIMWSVIHNTEWLAPLRQPLDPTQPTPQ</sequence>
<dbReference type="InterPro" id="IPR049931">
    <property type="entry name" value="PIN_VapC-like"/>
</dbReference>
<feature type="transmembrane region" description="Helical" evidence="2">
    <location>
        <begin position="229"/>
        <end position="254"/>
    </location>
</feature>
<organism evidence="3 4">
    <name type="scientific">Thermoleptolyngbya sichuanensis A183</name>
    <dbReference type="NCBI Taxonomy" id="2737172"/>
    <lineage>
        <taxon>Bacteria</taxon>
        <taxon>Bacillati</taxon>
        <taxon>Cyanobacteriota</taxon>
        <taxon>Cyanophyceae</taxon>
        <taxon>Oculatellales</taxon>
        <taxon>Oculatellaceae</taxon>
        <taxon>Thermoleptolyngbya</taxon>
        <taxon>Thermoleptolyngbya sichuanensis</taxon>
    </lineage>
</organism>
<evidence type="ECO:0000313" key="3">
    <source>
        <dbReference type="EMBL" id="QKD80912.1"/>
    </source>
</evidence>
<gene>
    <name evidence="3" type="ORF">HPC62_00860</name>
</gene>
<evidence type="ECO:0008006" key="5">
    <source>
        <dbReference type="Google" id="ProtNLM"/>
    </source>
</evidence>
<dbReference type="Proteomes" id="UP000505210">
    <property type="component" value="Chromosome"/>
</dbReference>
<evidence type="ECO:0000256" key="1">
    <source>
        <dbReference type="SAM" id="MobiDB-lite"/>
    </source>
</evidence>
<name>A0A6M8B4K0_9CYAN</name>
<dbReference type="RefSeq" id="WP_172353338.1">
    <property type="nucleotide sequence ID" value="NZ_CP053661.1"/>
</dbReference>